<dbReference type="AlphaFoldDB" id="A0A1M6IGC4"/>
<dbReference type="InterPro" id="IPR013785">
    <property type="entry name" value="Aldolase_TIM"/>
</dbReference>
<evidence type="ECO:0000256" key="7">
    <source>
        <dbReference type="ARBA" id="ARBA00023141"/>
    </source>
</evidence>
<evidence type="ECO:0000256" key="5">
    <source>
        <dbReference type="ARBA" id="ARBA00022605"/>
    </source>
</evidence>
<dbReference type="PANTHER" id="PTHR42894:SF1">
    <property type="entry name" value="N-(5'-PHOSPHORIBOSYL)ANTHRANILATE ISOMERASE"/>
    <property type="match status" value="1"/>
</dbReference>
<dbReference type="CDD" id="cd00405">
    <property type="entry name" value="PRAI"/>
    <property type="match status" value="1"/>
</dbReference>
<comment type="similarity">
    <text evidence="9">Belongs to the TrpF family.</text>
</comment>
<evidence type="ECO:0000256" key="1">
    <source>
        <dbReference type="ARBA" id="ARBA00001164"/>
    </source>
</evidence>
<accession>A0A1M6IGC4</accession>
<comment type="catalytic activity">
    <reaction evidence="1 9">
        <text>N-(5-phospho-beta-D-ribosyl)anthranilate = 1-(2-carboxyphenylamino)-1-deoxy-D-ribulose 5-phosphate</text>
        <dbReference type="Rhea" id="RHEA:21540"/>
        <dbReference type="ChEBI" id="CHEBI:18277"/>
        <dbReference type="ChEBI" id="CHEBI:58613"/>
        <dbReference type="EC" id="5.3.1.24"/>
    </reaction>
</comment>
<dbReference type="Proteomes" id="UP000184342">
    <property type="component" value="Unassembled WGS sequence"/>
</dbReference>
<dbReference type="Pfam" id="PF00697">
    <property type="entry name" value="PRAI"/>
    <property type="match status" value="1"/>
</dbReference>
<evidence type="ECO:0000256" key="8">
    <source>
        <dbReference type="ARBA" id="ARBA00023235"/>
    </source>
</evidence>
<dbReference type="GO" id="GO:0004640">
    <property type="term" value="F:phosphoribosylanthranilate isomerase activity"/>
    <property type="evidence" value="ECO:0007669"/>
    <property type="project" value="UniProtKB-UniRule"/>
</dbReference>
<dbReference type="EC" id="5.3.1.24" evidence="3 9"/>
<dbReference type="OrthoDB" id="9786954at2"/>
<evidence type="ECO:0000256" key="9">
    <source>
        <dbReference type="HAMAP-Rule" id="MF_00135"/>
    </source>
</evidence>
<dbReference type="UniPathway" id="UPA00035">
    <property type="reaction ID" value="UER00042"/>
</dbReference>
<keyword evidence="5 9" id="KW-0028">Amino-acid biosynthesis</keyword>
<dbReference type="InterPro" id="IPR044643">
    <property type="entry name" value="TrpF_fam"/>
</dbReference>
<evidence type="ECO:0000313" key="12">
    <source>
        <dbReference type="Proteomes" id="UP000184342"/>
    </source>
</evidence>
<organism evidence="11 12">
    <name type="scientific">Parasporobacterium paucivorans DSM 15970</name>
    <dbReference type="NCBI Taxonomy" id="1122934"/>
    <lineage>
        <taxon>Bacteria</taxon>
        <taxon>Bacillati</taxon>
        <taxon>Bacillota</taxon>
        <taxon>Clostridia</taxon>
        <taxon>Lachnospirales</taxon>
        <taxon>Lachnospiraceae</taxon>
        <taxon>Parasporobacterium</taxon>
    </lineage>
</organism>
<proteinExistence type="inferred from homology"/>
<gene>
    <name evidence="9" type="primary">trpF</name>
    <name evidence="11" type="ORF">SAMN02745691_01765</name>
</gene>
<dbReference type="GO" id="GO:0000162">
    <property type="term" value="P:L-tryptophan biosynthetic process"/>
    <property type="evidence" value="ECO:0007669"/>
    <property type="project" value="UniProtKB-UniRule"/>
</dbReference>
<evidence type="ECO:0000256" key="3">
    <source>
        <dbReference type="ARBA" id="ARBA00012572"/>
    </source>
</evidence>
<dbReference type="EMBL" id="FQYT01000018">
    <property type="protein sequence ID" value="SHJ33473.1"/>
    <property type="molecule type" value="Genomic_DNA"/>
</dbReference>
<evidence type="ECO:0000313" key="11">
    <source>
        <dbReference type="EMBL" id="SHJ33473.1"/>
    </source>
</evidence>
<keyword evidence="8 9" id="KW-0413">Isomerase</keyword>
<comment type="pathway">
    <text evidence="2 9">Amino-acid biosynthesis; L-tryptophan biosynthesis; L-tryptophan from chorismate: step 3/5.</text>
</comment>
<dbReference type="SUPFAM" id="SSF51366">
    <property type="entry name" value="Ribulose-phoshate binding barrel"/>
    <property type="match status" value="1"/>
</dbReference>
<evidence type="ECO:0000259" key="10">
    <source>
        <dbReference type="Pfam" id="PF00697"/>
    </source>
</evidence>
<keyword evidence="6 9" id="KW-0822">Tryptophan biosynthesis</keyword>
<evidence type="ECO:0000256" key="6">
    <source>
        <dbReference type="ARBA" id="ARBA00022822"/>
    </source>
</evidence>
<dbReference type="HAMAP" id="MF_00135">
    <property type="entry name" value="PRAI"/>
    <property type="match status" value="1"/>
</dbReference>
<evidence type="ECO:0000256" key="2">
    <source>
        <dbReference type="ARBA" id="ARBA00004664"/>
    </source>
</evidence>
<sequence>MKIKICGLCREEDVIYTNGVRPHYAGFVFAKSRRQVSVEQAEAFRKLLDPEIEAVGVFVNENAEKIAEICNKGITQIIQLHGDETEEYIQDLRQRTDAKIIKAVRVRDMEDIRNAEKLSVDFLLLDTYRKDVYGGTGKSFDWSILGDIGKPFFLAGGISMENIDKAMETKAYCLDVSSGVETDGRKDREKMEEIVRRVRL</sequence>
<dbReference type="STRING" id="1122934.SAMN02745691_01765"/>
<dbReference type="RefSeq" id="WP_073994052.1">
    <property type="nucleotide sequence ID" value="NZ_FQYT01000018.1"/>
</dbReference>
<feature type="domain" description="N-(5'phosphoribosyl) anthranilate isomerase (PRAI)" evidence="10">
    <location>
        <begin position="3"/>
        <end position="196"/>
    </location>
</feature>
<keyword evidence="12" id="KW-1185">Reference proteome</keyword>
<name>A0A1M6IGC4_9FIRM</name>
<dbReference type="Gene3D" id="3.20.20.70">
    <property type="entry name" value="Aldolase class I"/>
    <property type="match status" value="1"/>
</dbReference>
<protein>
    <recommendedName>
        <fullName evidence="4 9">N-(5'-phosphoribosyl)anthranilate isomerase</fullName>
        <shortName evidence="9">PRAI</shortName>
        <ecNumber evidence="3 9">5.3.1.24</ecNumber>
    </recommendedName>
</protein>
<dbReference type="InterPro" id="IPR011060">
    <property type="entry name" value="RibuloseP-bd_barrel"/>
</dbReference>
<dbReference type="PANTHER" id="PTHR42894">
    <property type="entry name" value="N-(5'-PHOSPHORIBOSYL)ANTHRANILATE ISOMERASE"/>
    <property type="match status" value="1"/>
</dbReference>
<evidence type="ECO:0000256" key="4">
    <source>
        <dbReference type="ARBA" id="ARBA00022272"/>
    </source>
</evidence>
<reference evidence="11 12" key="1">
    <citation type="submission" date="2016-11" db="EMBL/GenBank/DDBJ databases">
        <authorList>
            <person name="Jaros S."/>
            <person name="Januszkiewicz K."/>
            <person name="Wedrychowicz H."/>
        </authorList>
    </citation>
    <scope>NUCLEOTIDE SEQUENCE [LARGE SCALE GENOMIC DNA]</scope>
    <source>
        <strain evidence="11 12">DSM 15970</strain>
    </source>
</reference>
<keyword evidence="7 9" id="KW-0057">Aromatic amino acid biosynthesis</keyword>
<dbReference type="InterPro" id="IPR001240">
    <property type="entry name" value="PRAI_dom"/>
</dbReference>